<sequence>MVHPPVRLLAGLLFAVTLLLGPLAAGPARAAEVTLRFSHFWPAVTGMHKEMFQVWADSVQTASQGRIEVEIYPSSTLAKAPAQYDAVIDRIADMTATVQGYTAGRFPLSQVVELPGLVHTAAQGSCILQALYDEGLVADEYAETHPLFLFTHGPGHIHTRDTVIRAPEDFAGLRIRRPTLVVASLLEGLGAQPVAMPAPQSFQAMERGVIDGVALPWEAMESFRLNELAGSHTEVGGLYSLAFMVTMNKDVYAALPDDLKAVIDAHSGADWSARAAAVFDRRDIAGRATAEKAGHTIVTIDGAANDPAWKPVLEGTTEGYLAHLEADGKPARAVHARALELAAGRCQ</sequence>
<feature type="signal peptide" evidence="2">
    <location>
        <begin position="1"/>
        <end position="30"/>
    </location>
</feature>
<dbReference type="GO" id="GO:0055085">
    <property type="term" value="P:transmembrane transport"/>
    <property type="evidence" value="ECO:0007669"/>
    <property type="project" value="InterPro"/>
</dbReference>
<accession>A0A1G7ZAZ9</accession>
<dbReference type="CDD" id="cd13665">
    <property type="entry name" value="PBP2_TRAP_Dctp3_4"/>
    <property type="match status" value="1"/>
</dbReference>
<dbReference type="NCBIfam" id="NF037995">
    <property type="entry name" value="TRAP_S1"/>
    <property type="match status" value="1"/>
</dbReference>
<dbReference type="InterPro" id="IPR038404">
    <property type="entry name" value="TRAP_DctP_sf"/>
</dbReference>
<evidence type="ECO:0000256" key="2">
    <source>
        <dbReference type="SAM" id="SignalP"/>
    </source>
</evidence>
<keyword evidence="1 2" id="KW-0732">Signal</keyword>
<dbReference type="Proteomes" id="UP000217076">
    <property type="component" value="Unassembled WGS sequence"/>
</dbReference>
<dbReference type="STRING" id="83401.SAMN05421742_10458"/>
<proteinExistence type="predicted"/>
<dbReference type="AlphaFoldDB" id="A0A1G7ZAZ9"/>
<evidence type="ECO:0000256" key="1">
    <source>
        <dbReference type="ARBA" id="ARBA00022729"/>
    </source>
</evidence>
<evidence type="ECO:0000313" key="4">
    <source>
        <dbReference type="Proteomes" id="UP000217076"/>
    </source>
</evidence>
<keyword evidence="4" id="KW-1185">Reference proteome</keyword>
<dbReference type="PANTHER" id="PTHR33376:SF15">
    <property type="entry name" value="BLL6794 PROTEIN"/>
    <property type="match status" value="1"/>
</dbReference>
<dbReference type="Pfam" id="PF03480">
    <property type="entry name" value="DctP"/>
    <property type="match status" value="1"/>
</dbReference>
<name>A0A1G7ZAZ9_9PROT</name>
<dbReference type="OrthoDB" id="9799287at2"/>
<dbReference type="PANTHER" id="PTHR33376">
    <property type="match status" value="1"/>
</dbReference>
<dbReference type="RefSeq" id="WP_092617658.1">
    <property type="nucleotide sequence ID" value="NZ_FNCV01000004.1"/>
</dbReference>
<feature type="chain" id="PRO_5011443805" evidence="2">
    <location>
        <begin position="31"/>
        <end position="347"/>
    </location>
</feature>
<reference evidence="4" key="1">
    <citation type="submission" date="2016-10" db="EMBL/GenBank/DDBJ databases">
        <authorList>
            <person name="Varghese N."/>
            <person name="Submissions S."/>
        </authorList>
    </citation>
    <scope>NUCLEOTIDE SEQUENCE [LARGE SCALE GENOMIC DNA]</scope>
    <source>
        <strain evidence="4">930I</strain>
    </source>
</reference>
<dbReference type="InterPro" id="IPR018389">
    <property type="entry name" value="DctP_fam"/>
</dbReference>
<protein>
    <submittedName>
        <fullName evidence="3">TRAP-type C4-dicarboxylate transport system, substrate-binding protein</fullName>
    </submittedName>
</protein>
<dbReference type="Gene3D" id="3.40.190.170">
    <property type="entry name" value="Bacterial extracellular solute-binding protein, family 7"/>
    <property type="match status" value="1"/>
</dbReference>
<dbReference type="EMBL" id="FNCV01000004">
    <property type="protein sequence ID" value="SDH05923.1"/>
    <property type="molecule type" value="Genomic_DNA"/>
</dbReference>
<evidence type="ECO:0000313" key="3">
    <source>
        <dbReference type="EMBL" id="SDH05923.1"/>
    </source>
</evidence>
<gene>
    <name evidence="3" type="ORF">SAMN05421742_10458</name>
</gene>
<organism evidence="3 4">
    <name type="scientific">Roseospirillum parvum</name>
    <dbReference type="NCBI Taxonomy" id="83401"/>
    <lineage>
        <taxon>Bacteria</taxon>
        <taxon>Pseudomonadati</taxon>
        <taxon>Pseudomonadota</taxon>
        <taxon>Alphaproteobacteria</taxon>
        <taxon>Rhodospirillales</taxon>
        <taxon>Rhodospirillaceae</taxon>
        <taxon>Roseospirillum</taxon>
    </lineage>
</organism>